<dbReference type="PANTHER" id="PTHR20992:SF9">
    <property type="entry name" value="AT15442P-RELATED"/>
    <property type="match status" value="1"/>
</dbReference>
<dbReference type="PANTHER" id="PTHR20992">
    <property type="entry name" value="AT15442P-RELATED"/>
    <property type="match status" value="1"/>
</dbReference>
<dbReference type="RefSeq" id="WP_366192828.1">
    <property type="nucleotide sequence ID" value="NZ_JBFBVU010000010.1"/>
</dbReference>
<dbReference type="Pfam" id="PF04087">
    <property type="entry name" value="DUF389"/>
    <property type="match status" value="1"/>
</dbReference>
<feature type="transmembrane region" description="Helical" evidence="2">
    <location>
        <begin position="184"/>
        <end position="205"/>
    </location>
</feature>
<name>A0ABV3L669_9RHOB</name>
<organism evidence="3 4">
    <name type="scientific">Meridianimarinicoccus marinus</name>
    <dbReference type="NCBI Taxonomy" id="3231483"/>
    <lineage>
        <taxon>Bacteria</taxon>
        <taxon>Pseudomonadati</taxon>
        <taxon>Pseudomonadota</taxon>
        <taxon>Alphaproteobacteria</taxon>
        <taxon>Rhodobacterales</taxon>
        <taxon>Paracoccaceae</taxon>
        <taxon>Meridianimarinicoccus</taxon>
    </lineage>
</organism>
<dbReference type="Proteomes" id="UP001553161">
    <property type="component" value="Unassembled WGS sequence"/>
</dbReference>
<dbReference type="NCBIfam" id="TIGR00341">
    <property type="entry name" value="TIGR00341 family protein"/>
    <property type="match status" value="1"/>
</dbReference>
<evidence type="ECO:0000256" key="2">
    <source>
        <dbReference type="SAM" id="Phobius"/>
    </source>
</evidence>
<feature type="transmembrane region" description="Helical" evidence="2">
    <location>
        <begin position="217"/>
        <end position="237"/>
    </location>
</feature>
<keyword evidence="4" id="KW-1185">Reference proteome</keyword>
<protein>
    <submittedName>
        <fullName evidence="3">TIGR00341 family protein</fullName>
    </submittedName>
</protein>
<evidence type="ECO:0000313" key="3">
    <source>
        <dbReference type="EMBL" id="MEV8467041.1"/>
    </source>
</evidence>
<feature type="transmembrane region" description="Helical" evidence="2">
    <location>
        <begin position="272"/>
        <end position="295"/>
    </location>
</feature>
<gene>
    <name evidence="3" type="ORF">AB0T83_09645</name>
</gene>
<feature type="transmembrane region" description="Helical" evidence="2">
    <location>
        <begin position="126"/>
        <end position="143"/>
    </location>
</feature>
<comment type="caution">
    <text evidence="3">The sequence shown here is derived from an EMBL/GenBank/DDBJ whole genome shotgun (WGS) entry which is preliminary data.</text>
</comment>
<keyword evidence="2" id="KW-1133">Transmembrane helix</keyword>
<feature type="transmembrane region" description="Helical" evidence="2">
    <location>
        <begin position="149"/>
        <end position="172"/>
    </location>
</feature>
<accession>A0ABV3L669</accession>
<evidence type="ECO:0000313" key="4">
    <source>
        <dbReference type="Proteomes" id="UP001553161"/>
    </source>
</evidence>
<reference evidence="3 4" key="1">
    <citation type="submission" date="2024-07" db="EMBL/GenBank/DDBJ databases">
        <authorList>
            <person name="Kang M."/>
        </authorList>
    </citation>
    <scope>NUCLEOTIDE SEQUENCE [LARGE SCALE GENOMIC DNA]</scope>
    <source>
        <strain evidence="3 4">DFM31</strain>
    </source>
</reference>
<evidence type="ECO:0000256" key="1">
    <source>
        <dbReference type="SAM" id="MobiDB-lite"/>
    </source>
</evidence>
<sequence>MRLIILSLPDAACDKIFATAKDICDGAVMKHREDSDDTSRWTLHILADDDCRQNLLDAIQSELDSQDDWRLAIIPVDTSLPRKEEEEEDAEPDPEEEAEKAMKLPGGLSREEIYEQVERQGRIDRAYLVFVLLSTVVAAFGMLEDNVPVVLGAMVIAPLLGPNLALSVGVALGDGKLILRSAAALVIGTVLSIALGFMIGLIMPISEADELLSRTDIGFDGLAIALASGAAAALSLVTGVSSALVGVMVAVALLPPATAIGLFLGFSQGYHALEAGVMLLMNVVCINLSAQAVMLTRGITPRRWYEKKRAKRHSVINGVIWLSLLVVLAVLLWLRQPS</sequence>
<keyword evidence="2" id="KW-0472">Membrane</keyword>
<feature type="compositionally biased region" description="Acidic residues" evidence="1">
    <location>
        <begin position="85"/>
        <end position="98"/>
    </location>
</feature>
<feature type="transmembrane region" description="Helical" evidence="2">
    <location>
        <begin position="315"/>
        <end position="334"/>
    </location>
</feature>
<feature type="region of interest" description="Disordered" evidence="1">
    <location>
        <begin position="80"/>
        <end position="104"/>
    </location>
</feature>
<feature type="transmembrane region" description="Helical" evidence="2">
    <location>
        <begin position="244"/>
        <end position="266"/>
    </location>
</feature>
<keyword evidence="2" id="KW-0812">Transmembrane</keyword>
<dbReference type="InterPro" id="IPR005240">
    <property type="entry name" value="DUF389"/>
</dbReference>
<dbReference type="EMBL" id="JBFBVU010000010">
    <property type="protein sequence ID" value="MEV8467041.1"/>
    <property type="molecule type" value="Genomic_DNA"/>
</dbReference>
<proteinExistence type="predicted"/>